<keyword evidence="3" id="KW-1185">Reference proteome</keyword>
<reference evidence="2 3" key="1">
    <citation type="submission" date="2016-06" db="EMBL/GenBank/DDBJ databases">
        <authorList>
            <consortium name="Pathogen Informatics"/>
        </authorList>
    </citation>
    <scope>NUCLEOTIDE SEQUENCE [LARGE SCALE GENOMIC DNA]</scope>
    <source>
        <strain evidence="2">PocGH01</strain>
    </source>
</reference>
<evidence type="ECO:0008006" key="4">
    <source>
        <dbReference type="Google" id="ProtNLM"/>
    </source>
</evidence>
<dbReference type="EMBL" id="FLRI01000399">
    <property type="protein sequence ID" value="SBT84283.1"/>
    <property type="molecule type" value="Genomic_DNA"/>
</dbReference>
<evidence type="ECO:0000313" key="2">
    <source>
        <dbReference type="EMBL" id="SBT84283.1"/>
    </source>
</evidence>
<keyword evidence="1" id="KW-0812">Transmembrane</keyword>
<keyword evidence="1" id="KW-1133">Transmembrane helix</keyword>
<gene>
    <name evidence="2" type="primary">PocGH01_00041700</name>
    <name evidence="2" type="ORF">POCGH01_00041700</name>
</gene>
<protein>
    <recommendedName>
        <fullName evidence="4">Pv-fam-d protein</fullName>
    </recommendedName>
</protein>
<accession>A0A1D3JEU4</accession>
<dbReference type="VEuPathDB" id="PlasmoDB:POWCR01_000232600"/>
<keyword evidence="1" id="KW-0472">Membrane</keyword>
<dbReference type="AlphaFoldDB" id="A0A1D3JEU4"/>
<proteinExistence type="predicted"/>
<evidence type="ECO:0000256" key="1">
    <source>
        <dbReference type="SAM" id="Phobius"/>
    </source>
</evidence>
<organism evidence="2 3">
    <name type="scientific">Plasmodium ovale</name>
    <name type="common">malaria parasite P. ovale</name>
    <dbReference type="NCBI Taxonomy" id="36330"/>
    <lineage>
        <taxon>Eukaryota</taxon>
        <taxon>Sar</taxon>
        <taxon>Alveolata</taxon>
        <taxon>Apicomplexa</taxon>
        <taxon>Aconoidasida</taxon>
        <taxon>Haemosporida</taxon>
        <taxon>Plasmodiidae</taxon>
        <taxon>Plasmodium</taxon>
        <taxon>Plasmodium (Plasmodium)</taxon>
    </lineage>
</organism>
<dbReference type="OrthoDB" id="380619at2759"/>
<sequence>MKERAKPFFLLIRLFTFSLLICICKYSYKSTFGKSWAQKSNVNSVLNIRHGRLLRGDTIIGNQESYSCLKEKMLSLLNKDHNTFGERLRALIQDDNFRKYFNKLIHDDDFHKEFKGMMQQGNNNKHANSLNIYDNVEKQPNPLKESNYFEKYSDPLKHYDNFEKHISPFKNNNNNEKLVDNLKHNVNYKRLNSSGSYDKDNKLGQNLEKQIIPETHRHNFKVKKKRKSVFGKFLNKKNSNNELEMLHMVQTESINKPISMRYPVKIPRIAQFLNKNKSHIPFVIIPIIILTLGLTAILLGVNTPSTIAFAISSGIALAYMLY</sequence>
<name>A0A1D3JEU4_PLAOA</name>
<evidence type="ECO:0000313" key="3">
    <source>
        <dbReference type="Proteomes" id="UP000242942"/>
    </source>
</evidence>
<feature type="transmembrane region" description="Helical" evidence="1">
    <location>
        <begin position="280"/>
        <end position="299"/>
    </location>
</feature>
<dbReference type="Proteomes" id="UP000242942">
    <property type="component" value="Unassembled WGS sequence"/>
</dbReference>
<dbReference type="VEuPathDB" id="PlasmoDB:PocGH01_00041700"/>